<accession>A0A6J7NWK9</accession>
<protein>
    <submittedName>
        <fullName evidence="1">Unannotated protein</fullName>
    </submittedName>
</protein>
<reference evidence="1" key="1">
    <citation type="submission" date="2020-05" db="EMBL/GenBank/DDBJ databases">
        <authorList>
            <person name="Chiriac C."/>
            <person name="Salcher M."/>
            <person name="Ghai R."/>
            <person name="Kavagutti S V."/>
        </authorList>
    </citation>
    <scope>NUCLEOTIDE SEQUENCE</scope>
</reference>
<evidence type="ECO:0000313" key="1">
    <source>
        <dbReference type="EMBL" id="CAB4997860.1"/>
    </source>
</evidence>
<dbReference type="EMBL" id="CAFBOM010000254">
    <property type="protein sequence ID" value="CAB4997860.1"/>
    <property type="molecule type" value="Genomic_DNA"/>
</dbReference>
<gene>
    <name evidence="1" type="ORF">UFOPK3957_01396</name>
</gene>
<organism evidence="1">
    <name type="scientific">freshwater metagenome</name>
    <dbReference type="NCBI Taxonomy" id="449393"/>
    <lineage>
        <taxon>unclassified sequences</taxon>
        <taxon>metagenomes</taxon>
        <taxon>ecological metagenomes</taxon>
    </lineage>
</organism>
<sequence>MIVHLLRGDAAAGRQACELQEDLGLAELIGIGIVTQGDGRWAPVGDIAHREVREGNVVVTAGK</sequence>
<proteinExistence type="predicted"/>
<dbReference type="AlphaFoldDB" id="A0A6J7NWK9"/>
<name>A0A6J7NWK9_9ZZZZ</name>